<evidence type="ECO:0000313" key="3">
    <source>
        <dbReference type="Proteomes" id="UP000319210"/>
    </source>
</evidence>
<evidence type="ECO:0000313" key="2">
    <source>
        <dbReference type="EMBL" id="GEB54144.1"/>
    </source>
</evidence>
<sequence>MTEMTRTTESTDTTGVPVLPAPLADAVVVERDGAALHVRLNPAQQGDVLGTAALDGLLAVLDGLHACPGVRVLVLSSTGADFSLGADRTEYEEALAADATGAATRRAVDQAHRVCQALETTHVVSVARLHGRVVGAGLGLAAYCDLRVGADDCRFRMPEVALGLPPAWGGAMGRLVSEAGVARIRELFLTCTEFDAQTAHRIGLLHKIAPPDQLDAEVARVTRPLLRRDPAALALTRRMLAGYSRADRAADVSLLDSHILTAHLQQMRGRE</sequence>
<dbReference type="SUPFAM" id="SSF52096">
    <property type="entry name" value="ClpP/crotonase"/>
    <property type="match status" value="1"/>
</dbReference>
<dbReference type="CDD" id="cd06558">
    <property type="entry name" value="crotonase-like"/>
    <property type="match status" value="1"/>
</dbReference>
<dbReference type="Proteomes" id="UP000319210">
    <property type="component" value="Unassembled WGS sequence"/>
</dbReference>
<dbReference type="Pfam" id="PF00378">
    <property type="entry name" value="ECH_1"/>
    <property type="match status" value="1"/>
</dbReference>
<dbReference type="Gene3D" id="3.90.226.10">
    <property type="entry name" value="2-enoyl-CoA Hydratase, Chain A, domain 1"/>
    <property type="match status" value="1"/>
</dbReference>
<accession>A0A4Y3R998</accession>
<dbReference type="EMBL" id="BJMM01000085">
    <property type="protein sequence ID" value="GEB54144.1"/>
    <property type="molecule type" value="Genomic_DNA"/>
</dbReference>
<dbReference type="InterPro" id="IPR029045">
    <property type="entry name" value="ClpP/crotonase-like_dom_sf"/>
</dbReference>
<proteinExistence type="inferred from homology"/>
<dbReference type="PANTHER" id="PTHR42964">
    <property type="entry name" value="ENOYL-COA HYDRATASE"/>
    <property type="match status" value="1"/>
</dbReference>
<comment type="caution">
    <text evidence="2">The sequence shown here is derived from an EMBL/GenBank/DDBJ whole genome shotgun (WGS) entry which is preliminary data.</text>
</comment>
<keyword evidence="3" id="KW-1185">Reference proteome</keyword>
<evidence type="ECO:0000256" key="1">
    <source>
        <dbReference type="ARBA" id="ARBA00005254"/>
    </source>
</evidence>
<reference evidence="2 3" key="1">
    <citation type="submission" date="2019-06" db="EMBL/GenBank/DDBJ databases">
        <title>Whole genome shotgun sequence of Streptomyces cacaoi subsp. cacaoi NBRC 12748.</title>
        <authorList>
            <person name="Hosoyama A."/>
            <person name="Uohara A."/>
            <person name="Ohji S."/>
            <person name="Ichikawa N."/>
        </authorList>
    </citation>
    <scope>NUCLEOTIDE SEQUENCE [LARGE SCALE GENOMIC DNA]</scope>
    <source>
        <strain evidence="2 3">NBRC 12748</strain>
    </source>
</reference>
<dbReference type="InterPro" id="IPR001753">
    <property type="entry name" value="Enoyl-CoA_hydra/iso"/>
</dbReference>
<dbReference type="RefSeq" id="WP_230989079.1">
    <property type="nucleotide sequence ID" value="NZ_BJMM01000085.1"/>
</dbReference>
<dbReference type="PANTHER" id="PTHR42964:SF1">
    <property type="entry name" value="POLYKETIDE BIOSYNTHESIS ENOYL-COA HYDRATASE PKSH-RELATED"/>
    <property type="match status" value="1"/>
</dbReference>
<name>A0A4Y3R998_STRCI</name>
<dbReference type="InterPro" id="IPR051683">
    <property type="entry name" value="Enoyl-CoA_Hydratase/Isomerase"/>
</dbReference>
<organism evidence="2 3">
    <name type="scientific">Streptomyces cacaoi</name>
    <dbReference type="NCBI Taxonomy" id="1898"/>
    <lineage>
        <taxon>Bacteria</taxon>
        <taxon>Bacillati</taxon>
        <taxon>Actinomycetota</taxon>
        <taxon>Actinomycetes</taxon>
        <taxon>Kitasatosporales</taxon>
        <taxon>Streptomycetaceae</taxon>
        <taxon>Streptomyces</taxon>
    </lineage>
</organism>
<gene>
    <name evidence="2" type="ORF">SCA03_66950</name>
</gene>
<dbReference type="AlphaFoldDB" id="A0A4Y3R998"/>
<protein>
    <submittedName>
        <fullName evidence="2">3-hydroxybutyryl-CoA dehydratase</fullName>
    </submittedName>
</protein>
<dbReference type="GO" id="GO:0003824">
    <property type="term" value="F:catalytic activity"/>
    <property type="evidence" value="ECO:0007669"/>
    <property type="project" value="UniProtKB-ARBA"/>
</dbReference>
<comment type="similarity">
    <text evidence="1">Belongs to the enoyl-CoA hydratase/isomerase family.</text>
</comment>